<organism evidence="1 2">
    <name type="scientific">Profundicola chukchiensis</name>
    <dbReference type="NCBI Taxonomy" id="2961959"/>
    <lineage>
        <taxon>Bacteria</taxon>
        <taxon>Pseudomonadati</taxon>
        <taxon>Bacteroidota</taxon>
        <taxon>Flavobacteriia</taxon>
        <taxon>Flavobacteriales</taxon>
        <taxon>Weeksellaceae</taxon>
        <taxon>Profundicola</taxon>
    </lineage>
</organism>
<comment type="caution">
    <text evidence="1">The sequence shown here is derived from an EMBL/GenBank/DDBJ whole genome shotgun (WGS) entry which is preliminary data.</text>
</comment>
<dbReference type="EMBL" id="JANCMU010000002">
    <property type="protein sequence ID" value="MDG4945732.1"/>
    <property type="molecule type" value="Genomic_DNA"/>
</dbReference>
<dbReference type="AlphaFoldDB" id="A0A9X4RWG8"/>
<reference evidence="1" key="1">
    <citation type="submission" date="2022-07" db="EMBL/GenBank/DDBJ databases">
        <title>Description and genome-wide analysis of Profundicola chukchiensis gen. nov., sp. nov., marine bacteria isolated from bottom sediments of the Chukchi Sea.</title>
        <authorList>
            <person name="Romanenko L."/>
            <person name="Otstavnykh N."/>
            <person name="Kurilenko V."/>
            <person name="Eremeev V."/>
            <person name="Velansky P."/>
            <person name="Mikhailov V."/>
            <person name="Isaeva M."/>
        </authorList>
    </citation>
    <scope>NUCLEOTIDE SEQUENCE</scope>
    <source>
        <strain evidence="1">KMM 9713</strain>
    </source>
</reference>
<accession>A0A9X4RWG8</accession>
<gene>
    <name evidence="1" type="ORF">NMK71_04840</name>
</gene>
<sequence>MNGNKNSTNNDLLDQWLLSVKEVGLNDNQVLGLAYLNSAIPTVRFFTYQNQDIILPLQNIISKVGDIGNEGSNIYHLFREIYFAALTKDKDLESIDEGLPDTFFSQDKNPYFKNLNSEFGFFKRSLVSINLINRLGQILEISGVGVLEAFQLGHSHTNYLLRSSSGDNAALALSMATILPQYLAGIIDMIPNTSSLYRRKDFWIFSKIFYDVIVSEFEDDLVFAEWLWYFHNYIFYVNETGSTKIKPEWSLEYPKFEIEMLKAIVELLPGYYSLNSNIGNQKINSGKKFTRWEEFFLILNEHLKTNYELKSPITAFSNMGEFNNYLAYKFFATCQVMLANHK</sequence>
<protein>
    <submittedName>
        <fullName evidence="1">Uncharacterized protein</fullName>
    </submittedName>
</protein>
<keyword evidence="2" id="KW-1185">Reference proteome</keyword>
<evidence type="ECO:0000313" key="2">
    <source>
        <dbReference type="Proteomes" id="UP001152599"/>
    </source>
</evidence>
<proteinExistence type="predicted"/>
<evidence type="ECO:0000313" key="1">
    <source>
        <dbReference type="EMBL" id="MDG4945732.1"/>
    </source>
</evidence>
<dbReference type="Proteomes" id="UP001152599">
    <property type="component" value="Unassembled WGS sequence"/>
</dbReference>
<name>A0A9X4RWG8_9FLAO</name>
<dbReference type="RefSeq" id="WP_304420297.1">
    <property type="nucleotide sequence ID" value="NZ_JANCMU010000002.1"/>
</dbReference>